<feature type="region of interest" description="Disordered" evidence="1">
    <location>
        <begin position="204"/>
        <end position="256"/>
    </location>
</feature>
<dbReference type="Proteomes" id="UP000094067">
    <property type="component" value="Unassembled WGS sequence"/>
</dbReference>
<dbReference type="CDD" id="cd00060">
    <property type="entry name" value="FHA"/>
    <property type="match status" value="1"/>
</dbReference>
<dbReference type="AlphaFoldDB" id="A0A1E3A0I7"/>
<dbReference type="PROSITE" id="PS50006">
    <property type="entry name" value="FHA_DOMAIN"/>
    <property type="match status" value="1"/>
</dbReference>
<dbReference type="InterPro" id="IPR000253">
    <property type="entry name" value="FHA_dom"/>
</dbReference>
<dbReference type="Pfam" id="PF19909">
    <property type="entry name" value="DUF6382"/>
    <property type="match status" value="1"/>
</dbReference>
<name>A0A1E3A0I7_9FIRM</name>
<proteinExistence type="predicted"/>
<feature type="compositionally biased region" description="Low complexity" evidence="1">
    <location>
        <begin position="211"/>
        <end position="222"/>
    </location>
</feature>
<dbReference type="Pfam" id="PF00498">
    <property type="entry name" value="FHA"/>
    <property type="match status" value="1"/>
</dbReference>
<organism evidence="3 4">
    <name type="scientific">Eisenbergiella tayi</name>
    <dbReference type="NCBI Taxonomy" id="1432052"/>
    <lineage>
        <taxon>Bacteria</taxon>
        <taxon>Bacillati</taxon>
        <taxon>Bacillota</taxon>
        <taxon>Clostridia</taxon>
        <taxon>Lachnospirales</taxon>
        <taxon>Lachnospiraceae</taxon>
        <taxon>Eisenbergiella</taxon>
    </lineage>
</organism>
<evidence type="ECO:0000259" key="2">
    <source>
        <dbReference type="PROSITE" id="PS50006"/>
    </source>
</evidence>
<evidence type="ECO:0000313" key="4">
    <source>
        <dbReference type="Proteomes" id="UP000094067"/>
    </source>
</evidence>
<dbReference type="RefSeq" id="WP_069155240.1">
    <property type="nucleotide sequence ID" value="NZ_MCGH01000005.1"/>
</dbReference>
<evidence type="ECO:0000313" key="3">
    <source>
        <dbReference type="EMBL" id="ODM02007.1"/>
    </source>
</evidence>
<dbReference type="EMBL" id="MCGH01000005">
    <property type="protein sequence ID" value="ODM02007.1"/>
    <property type="molecule type" value="Genomic_DNA"/>
</dbReference>
<dbReference type="PATRIC" id="fig|1432052.4.peg.6645"/>
<dbReference type="Gene3D" id="2.60.200.20">
    <property type="match status" value="1"/>
</dbReference>
<accession>A0A1E3A0I7</accession>
<dbReference type="SMART" id="SM00240">
    <property type="entry name" value="FHA"/>
    <property type="match status" value="1"/>
</dbReference>
<feature type="domain" description="FHA" evidence="2">
    <location>
        <begin position="386"/>
        <end position="437"/>
    </location>
</feature>
<sequence length="463" mass="52185">MEFTFEAIGTNTFLTYMADIGEFDEFSMKMLENNQIEGILPFSHIQENRKKKIRFSITSYETLDSYIRRPLSLSKILNIIESVARSALELEEYMLYMNGIVLEPAYMYTEIGTGKTRLIYLPLKNTENIDVFGFLRKLLGTIQYESPENAVCILKISNDINSGKINGLEQLLKAVREAETGGENTKIEKAEVPAVHKVIMERTDPVREPEAVPSVPAVPSSVKPGEENTKEKGKKSFGLFGGEKKEKEKAKPKKKKQEVKIVSPGFAIPGMEPAVPAQAVTDKVEIQVSAEITGGKKGFTGFKKKVKNEPVTGIRKEVVAKNASPIIIPEYEVKEERKLDFGKTIISQPDDEVTVVEGWEEKANQSISYILRRANGQKMYLEQDITKIGRESAYVDFYIGDNLQIGRSHAEIIRRGQNFFIKDNNSKNHTYVNGKIVIGDELVQLRTGDIIMLANEIFEYHEV</sequence>
<protein>
    <submittedName>
        <fullName evidence="3">FHA domain protein</fullName>
    </submittedName>
</protein>
<gene>
    <name evidence="3" type="ORF">BEI61_06006</name>
</gene>
<dbReference type="InterPro" id="IPR008984">
    <property type="entry name" value="SMAD_FHA_dom_sf"/>
</dbReference>
<dbReference type="InterPro" id="IPR045962">
    <property type="entry name" value="DUF6382"/>
</dbReference>
<comment type="caution">
    <text evidence="3">The sequence shown here is derived from an EMBL/GenBank/DDBJ whole genome shotgun (WGS) entry which is preliminary data.</text>
</comment>
<dbReference type="SUPFAM" id="SSF49879">
    <property type="entry name" value="SMAD/FHA domain"/>
    <property type="match status" value="1"/>
</dbReference>
<evidence type="ECO:0000256" key="1">
    <source>
        <dbReference type="SAM" id="MobiDB-lite"/>
    </source>
</evidence>
<reference evidence="3 4" key="1">
    <citation type="submission" date="2016-07" db="EMBL/GenBank/DDBJ databases">
        <title>Characterization of isolates of Eisenbergiella tayi derived from blood cultures, using whole genome sequencing.</title>
        <authorList>
            <person name="Burdz T."/>
            <person name="Wiebe D."/>
            <person name="Huynh C."/>
            <person name="Bernard K."/>
        </authorList>
    </citation>
    <scope>NUCLEOTIDE SEQUENCE [LARGE SCALE GENOMIC DNA]</scope>
    <source>
        <strain evidence="3 4">NML 110608</strain>
    </source>
</reference>